<keyword evidence="15" id="KW-1185">Reference proteome</keyword>
<feature type="transmembrane region" description="Helical" evidence="13">
    <location>
        <begin position="6"/>
        <end position="25"/>
    </location>
</feature>
<evidence type="ECO:0000313" key="14">
    <source>
        <dbReference type="EMBL" id="EYU32021.1"/>
    </source>
</evidence>
<dbReference type="PROSITE" id="PS00086">
    <property type="entry name" value="CYTOCHROME_P450"/>
    <property type="match status" value="1"/>
</dbReference>
<reference evidence="14 15" key="1">
    <citation type="journal article" date="2013" name="Proc. Natl. Acad. Sci. U.S.A.">
        <title>Fine-scale variation in meiotic recombination in Mimulus inferred from population shotgun sequencing.</title>
        <authorList>
            <person name="Hellsten U."/>
            <person name="Wright K.M."/>
            <person name="Jenkins J."/>
            <person name="Shu S."/>
            <person name="Yuan Y."/>
            <person name="Wessler S.R."/>
            <person name="Schmutz J."/>
            <person name="Willis J.H."/>
            <person name="Rokhsar D.S."/>
        </authorList>
    </citation>
    <scope>NUCLEOTIDE SEQUENCE [LARGE SCALE GENOMIC DNA]</scope>
    <source>
        <strain evidence="15">cv. DUN x IM62</strain>
    </source>
</reference>
<organism evidence="14 15">
    <name type="scientific">Erythranthe guttata</name>
    <name type="common">Yellow monkey flower</name>
    <name type="synonym">Mimulus guttatus</name>
    <dbReference type="NCBI Taxonomy" id="4155"/>
    <lineage>
        <taxon>Eukaryota</taxon>
        <taxon>Viridiplantae</taxon>
        <taxon>Streptophyta</taxon>
        <taxon>Embryophyta</taxon>
        <taxon>Tracheophyta</taxon>
        <taxon>Spermatophyta</taxon>
        <taxon>Magnoliopsida</taxon>
        <taxon>eudicotyledons</taxon>
        <taxon>Gunneridae</taxon>
        <taxon>Pentapetalae</taxon>
        <taxon>asterids</taxon>
        <taxon>lamiids</taxon>
        <taxon>Lamiales</taxon>
        <taxon>Phrymaceae</taxon>
        <taxon>Erythranthe</taxon>
    </lineage>
</organism>
<dbReference type="GO" id="GO:0020037">
    <property type="term" value="F:heme binding"/>
    <property type="evidence" value="ECO:0007669"/>
    <property type="project" value="InterPro"/>
</dbReference>
<dbReference type="KEGG" id="egt:105963732"/>
<dbReference type="Gene3D" id="1.10.630.10">
    <property type="entry name" value="Cytochrome P450"/>
    <property type="match status" value="1"/>
</dbReference>
<evidence type="ECO:0000256" key="8">
    <source>
        <dbReference type="ARBA" id="ARBA00023004"/>
    </source>
</evidence>
<keyword evidence="7 12" id="KW-0560">Oxidoreductase</keyword>
<evidence type="ECO:0000256" key="6">
    <source>
        <dbReference type="ARBA" id="ARBA00022989"/>
    </source>
</evidence>
<dbReference type="EMBL" id="KI630880">
    <property type="protein sequence ID" value="EYU32021.1"/>
    <property type="molecule type" value="Genomic_DNA"/>
</dbReference>
<dbReference type="Pfam" id="PF00067">
    <property type="entry name" value="p450"/>
    <property type="match status" value="1"/>
</dbReference>
<evidence type="ECO:0000256" key="3">
    <source>
        <dbReference type="ARBA" id="ARBA00022617"/>
    </source>
</evidence>
<keyword evidence="4 13" id="KW-0812">Transmembrane</keyword>
<keyword evidence="8 11" id="KW-0408">Iron</keyword>
<dbReference type="InterPro" id="IPR017972">
    <property type="entry name" value="Cyt_P450_CS"/>
</dbReference>
<protein>
    <recommendedName>
        <fullName evidence="16">Cytochrome P450</fullName>
    </recommendedName>
</protein>
<dbReference type="FunFam" id="1.10.630.10:FF:000007">
    <property type="entry name" value="Cytochrome P450 76C4"/>
    <property type="match status" value="1"/>
</dbReference>
<keyword evidence="5 11" id="KW-0479">Metal-binding</keyword>
<evidence type="ECO:0000256" key="13">
    <source>
        <dbReference type="SAM" id="Phobius"/>
    </source>
</evidence>
<dbReference type="CDD" id="cd11073">
    <property type="entry name" value="CYP76-like"/>
    <property type="match status" value="1"/>
</dbReference>
<dbReference type="PANTHER" id="PTHR47950:SF4">
    <property type="entry name" value="GERANIOL 8-HYDROXYLASE-LIKE"/>
    <property type="match status" value="1"/>
</dbReference>
<dbReference type="InterPro" id="IPR002401">
    <property type="entry name" value="Cyt_P450_E_grp-I"/>
</dbReference>
<comment type="similarity">
    <text evidence="2 12">Belongs to the cytochrome P450 family.</text>
</comment>
<dbReference type="AlphaFoldDB" id="A0A022QVX0"/>
<dbReference type="PRINTS" id="PR00385">
    <property type="entry name" value="P450"/>
</dbReference>
<evidence type="ECO:0000256" key="7">
    <source>
        <dbReference type="ARBA" id="ARBA00023002"/>
    </source>
</evidence>
<dbReference type="InterPro" id="IPR036396">
    <property type="entry name" value="Cyt_P450_sf"/>
</dbReference>
<proteinExistence type="inferred from homology"/>
<dbReference type="InterPro" id="IPR001128">
    <property type="entry name" value="Cyt_P450"/>
</dbReference>
<evidence type="ECO:0000256" key="11">
    <source>
        <dbReference type="PIRSR" id="PIRSR602401-1"/>
    </source>
</evidence>
<evidence type="ECO:0000313" key="15">
    <source>
        <dbReference type="Proteomes" id="UP000030748"/>
    </source>
</evidence>
<dbReference type="GO" id="GO:0016020">
    <property type="term" value="C:membrane"/>
    <property type="evidence" value="ECO:0000318"/>
    <property type="project" value="GO_Central"/>
</dbReference>
<comment type="subcellular location">
    <subcellularLocation>
        <location evidence="1">Membrane</location>
        <topology evidence="1">Single-pass membrane protein</topology>
    </subcellularLocation>
</comment>
<keyword evidence="3 11" id="KW-0349">Heme</keyword>
<dbReference type="Proteomes" id="UP000030748">
    <property type="component" value="Unassembled WGS sequence"/>
</dbReference>
<dbReference type="GO" id="GO:0016709">
    <property type="term" value="F:oxidoreductase activity, acting on paired donors, with incorporation or reduction of molecular oxygen, NAD(P)H as one donor, and incorporation of one atom of oxygen"/>
    <property type="evidence" value="ECO:0000318"/>
    <property type="project" value="GO_Central"/>
</dbReference>
<dbReference type="PANTHER" id="PTHR47950">
    <property type="entry name" value="CYTOCHROME P450, FAMILY 76, SUBFAMILY C, POLYPEPTIDE 5-RELATED"/>
    <property type="match status" value="1"/>
</dbReference>
<dbReference type="eggNOG" id="KOG0156">
    <property type="taxonomic scope" value="Eukaryota"/>
</dbReference>
<evidence type="ECO:0000256" key="9">
    <source>
        <dbReference type="ARBA" id="ARBA00023033"/>
    </source>
</evidence>
<comment type="cofactor">
    <cofactor evidence="11">
        <name>heme</name>
        <dbReference type="ChEBI" id="CHEBI:30413"/>
    </cofactor>
</comment>
<dbReference type="OrthoDB" id="2789670at2759"/>
<dbReference type="SUPFAM" id="SSF48264">
    <property type="entry name" value="Cytochrome P450"/>
    <property type="match status" value="1"/>
</dbReference>
<evidence type="ECO:0000256" key="5">
    <source>
        <dbReference type="ARBA" id="ARBA00022723"/>
    </source>
</evidence>
<evidence type="ECO:0008006" key="16">
    <source>
        <dbReference type="Google" id="ProtNLM"/>
    </source>
</evidence>
<dbReference type="PhylomeDB" id="A0A022QVX0"/>
<feature type="binding site" description="axial binding residue" evidence="11">
    <location>
        <position position="439"/>
    </location>
    <ligand>
        <name>heme</name>
        <dbReference type="ChEBI" id="CHEBI:30413"/>
    </ligand>
    <ligandPart>
        <name>Fe</name>
        <dbReference type="ChEBI" id="CHEBI:18248"/>
    </ligandPart>
</feature>
<evidence type="ECO:0000256" key="2">
    <source>
        <dbReference type="ARBA" id="ARBA00010617"/>
    </source>
</evidence>
<gene>
    <name evidence="14" type="ORF">MIMGU_mgv1a005095mg</name>
</gene>
<evidence type="ECO:0000256" key="4">
    <source>
        <dbReference type="ARBA" id="ARBA00022692"/>
    </source>
</evidence>
<evidence type="ECO:0000256" key="1">
    <source>
        <dbReference type="ARBA" id="ARBA00004167"/>
    </source>
</evidence>
<dbReference type="PRINTS" id="PR00463">
    <property type="entry name" value="EP450I"/>
</dbReference>
<sequence length="497" mass="56167">MDFPTFLLVIFSALLIYSIVQIYNYRARKWSKLPPGPFQFPIIGNILELGRNPHRSLAELSRKYGPVISLKLGRITTIVIFSPETAKIVLQKHDLEFSSRTVPSSGGALGHGGYSVAWLPVGDQWRKLRRICRERIFSASKLDLSQGLRREEVRKLRRHVAECCETGRVVDIGDAAFTTSLNLMSATLFSTEFARFGSDSSAEMKGVMRGVMRCLGEPNLADYFPVLKWADPQGITRRARVYFEKMFAIFDGIIDEKLKSRGGIERDDLLEALIEINRRDEAELSINDIKHLLLDIFLAGMDTTAATVEWAMTELLRNPRKMSKLRDEIRDIVGENKRMEESDIQRLPYLQAVVKESLRLHPPGPFLIPHKAEAAGLEINGYKIPKNAQILVNVWAIGRDSAVWPEADSFSPERFLDGQIDFKGKDFELIPFGSGRRICPGLPLACRMVPFILGTLVGDFGWEIENSMKPEDLDVNEKFGMVMQKEIPLMAVPITKL</sequence>
<dbReference type="OMA" id="HRCSEDN"/>
<name>A0A022QVX0_ERYGU</name>
<accession>A0A022QVX0</accession>
<keyword evidence="6 13" id="KW-1133">Transmembrane helix</keyword>
<evidence type="ECO:0000256" key="12">
    <source>
        <dbReference type="RuleBase" id="RU000461"/>
    </source>
</evidence>
<keyword evidence="9 12" id="KW-0503">Monooxygenase</keyword>
<evidence type="ECO:0000256" key="10">
    <source>
        <dbReference type="ARBA" id="ARBA00023136"/>
    </source>
</evidence>
<dbReference type="STRING" id="4155.A0A022QVX0"/>
<dbReference type="GO" id="GO:0005506">
    <property type="term" value="F:iron ion binding"/>
    <property type="evidence" value="ECO:0007669"/>
    <property type="project" value="InterPro"/>
</dbReference>
<keyword evidence="10 13" id="KW-0472">Membrane</keyword>